<comment type="similarity">
    <text evidence="2 7 8">Belongs to the triosephosphate isomerase family.</text>
</comment>
<evidence type="ECO:0000256" key="8">
    <source>
        <dbReference type="RuleBase" id="RU363013"/>
    </source>
</evidence>
<feature type="binding site" evidence="7">
    <location>
        <begin position="11"/>
        <end position="13"/>
    </location>
    <ligand>
        <name>substrate</name>
    </ligand>
</feature>
<comment type="pathway">
    <text evidence="1">Carbohydrate metabolism; erythritol degradation.</text>
</comment>
<evidence type="ECO:0000313" key="9">
    <source>
        <dbReference type="EMBL" id="TYK65390.1"/>
    </source>
</evidence>
<organism evidence="9 10">
    <name type="scientific">Colwellia echini</name>
    <dbReference type="NCBI Taxonomy" id="1982103"/>
    <lineage>
        <taxon>Bacteria</taxon>
        <taxon>Pseudomonadati</taxon>
        <taxon>Pseudomonadota</taxon>
        <taxon>Gammaproteobacteria</taxon>
        <taxon>Alteromonadales</taxon>
        <taxon>Colwelliaceae</taxon>
        <taxon>Colwellia</taxon>
    </lineage>
</organism>
<evidence type="ECO:0000313" key="10">
    <source>
        <dbReference type="Proteomes" id="UP000815846"/>
    </source>
</evidence>
<protein>
    <recommendedName>
        <fullName evidence="7 8">Triosephosphate isomerase</fullName>
        <shortName evidence="7">TIM</shortName>
        <shortName evidence="7">TPI</shortName>
        <ecNumber evidence="7 8">5.3.1.1</ecNumber>
    </recommendedName>
    <alternativeName>
        <fullName evidence="7">Triose-phosphate isomerase</fullName>
    </alternativeName>
</protein>
<dbReference type="NCBIfam" id="TIGR00419">
    <property type="entry name" value="tim"/>
    <property type="match status" value="1"/>
</dbReference>
<comment type="pathway">
    <text evidence="7 8">Carbohydrate degradation; glycolysis; D-glyceraldehyde 3-phosphate from glycerone phosphate: step 1/1.</text>
</comment>
<evidence type="ECO:0000256" key="7">
    <source>
        <dbReference type="HAMAP-Rule" id="MF_00147"/>
    </source>
</evidence>
<dbReference type="InterPro" id="IPR020861">
    <property type="entry name" value="Triosephosphate_isomerase_AS"/>
</dbReference>
<feature type="active site" description="Proton acceptor" evidence="7">
    <location>
        <position position="165"/>
    </location>
</feature>
<name>A0ABY3MW04_9GAMM</name>
<dbReference type="PANTHER" id="PTHR21139">
    <property type="entry name" value="TRIOSEPHOSPHATE ISOMERASE"/>
    <property type="match status" value="1"/>
</dbReference>
<dbReference type="CDD" id="cd00311">
    <property type="entry name" value="TIM"/>
    <property type="match status" value="1"/>
</dbReference>
<dbReference type="InterPro" id="IPR000652">
    <property type="entry name" value="Triosephosphate_isomerase"/>
</dbReference>
<dbReference type="RefSeq" id="WP_101345335.1">
    <property type="nucleotide sequence ID" value="NZ_PJAI02000011.1"/>
</dbReference>
<dbReference type="HAMAP" id="MF_00147_B">
    <property type="entry name" value="TIM_B"/>
    <property type="match status" value="1"/>
</dbReference>
<gene>
    <name evidence="7" type="primary">tpiA</name>
    <name evidence="9" type="ORF">CWS31_011035</name>
</gene>
<dbReference type="EMBL" id="PJAI02000011">
    <property type="protein sequence ID" value="TYK65390.1"/>
    <property type="molecule type" value="Genomic_DNA"/>
</dbReference>
<reference evidence="9 10" key="1">
    <citation type="submission" date="2019-08" db="EMBL/GenBank/DDBJ databases">
        <title>Microbe sample from Colwellia echini.</title>
        <authorList>
            <person name="Christiansen L."/>
            <person name="Pathiraja D."/>
            <person name="Schultz-Johansen M."/>
            <person name="Choi I.-G."/>
            <person name="Stougaard P."/>
        </authorList>
    </citation>
    <scope>NUCLEOTIDE SEQUENCE [LARGE SCALE GENOMIC DNA]</scope>
    <source>
        <strain evidence="9 10">A3</strain>
    </source>
</reference>
<dbReference type="InterPro" id="IPR013785">
    <property type="entry name" value="Aldolase_TIM"/>
</dbReference>
<accession>A0ABY3MW04</accession>
<dbReference type="InterPro" id="IPR035990">
    <property type="entry name" value="TIM_sf"/>
</dbReference>
<evidence type="ECO:0000256" key="6">
    <source>
        <dbReference type="ARBA" id="ARBA00023235"/>
    </source>
</evidence>
<sequence>MSKRIPIVVANWKLNGGIDLLCASVAAFIGKHFSTKIAICPPYIYMRDMLNFLQHSEIIVGSQNVSKFGSGAYTGETSAQMLKDVGAGLCLIGHSERRQMFNENDGSCQIKVNQALASDLMPVLCIGENAQQREAGITNDVLFRQMHDALADTDITNKEICIAYEPVWAIGTGQAASPEDAQAVHGFIRQELCVIYGVERAEKIHILYGGSVNKSNARELMNQEDIDGLLVGGASLDPNHFIEICKQAEIVAEEIEG</sequence>
<dbReference type="PROSITE" id="PS00171">
    <property type="entry name" value="TIM_1"/>
    <property type="match status" value="1"/>
</dbReference>
<dbReference type="Gene3D" id="3.20.20.70">
    <property type="entry name" value="Aldolase class I"/>
    <property type="match status" value="1"/>
</dbReference>
<feature type="binding site" evidence="7">
    <location>
        <begin position="232"/>
        <end position="233"/>
    </location>
    <ligand>
        <name>substrate</name>
    </ligand>
</feature>
<keyword evidence="5 7" id="KW-0324">Glycolysis</keyword>
<dbReference type="Pfam" id="PF00121">
    <property type="entry name" value="TIM"/>
    <property type="match status" value="1"/>
</dbReference>
<evidence type="ECO:0000256" key="3">
    <source>
        <dbReference type="ARBA" id="ARBA00022432"/>
    </source>
</evidence>
<comment type="subcellular location">
    <subcellularLocation>
        <location evidence="7 8">Cytoplasm</location>
    </subcellularLocation>
</comment>
<dbReference type="GO" id="GO:0004807">
    <property type="term" value="F:triose-phosphate isomerase activity"/>
    <property type="evidence" value="ECO:0007669"/>
    <property type="project" value="UniProtKB-EC"/>
</dbReference>
<comment type="catalytic activity">
    <reaction evidence="7 8">
        <text>D-glyceraldehyde 3-phosphate = dihydroxyacetone phosphate</text>
        <dbReference type="Rhea" id="RHEA:18585"/>
        <dbReference type="ChEBI" id="CHEBI:57642"/>
        <dbReference type="ChEBI" id="CHEBI:59776"/>
        <dbReference type="EC" id="5.3.1.1"/>
    </reaction>
</comment>
<dbReference type="EC" id="5.3.1.1" evidence="7 8"/>
<feature type="binding site" evidence="7">
    <location>
        <position position="211"/>
    </location>
    <ligand>
        <name>substrate</name>
    </ligand>
</feature>
<comment type="caution">
    <text evidence="9">The sequence shown here is derived from an EMBL/GenBank/DDBJ whole genome shotgun (WGS) entry which is preliminary data.</text>
</comment>
<keyword evidence="6 7" id="KW-0413">Isomerase</keyword>
<keyword evidence="10" id="KW-1185">Reference proteome</keyword>
<evidence type="ECO:0000256" key="4">
    <source>
        <dbReference type="ARBA" id="ARBA00022490"/>
    </source>
</evidence>
<dbReference type="InterPro" id="IPR022896">
    <property type="entry name" value="TrioseP_Isoase_bac/euk"/>
</dbReference>
<comment type="function">
    <text evidence="7">Involved in the gluconeogenesis. Catalyzes stereospecifically the conversion of dihydroxyacetone phosphate (DHAP) to D-glyceraldehyde-3-phosphate (G3P).</text>
</comment>
<evidence type="ECO:0000256" key="5">
    <source>
        <dbReference type="ARBA" id="ARBA00023152"/>
    </source>
</evidence>
<feature type="active site" description="Electrophile" evidence="7">
    <location>
        <position position="94"/>
    </location>
</feature>
<dbReference type="PANTHER" id="PTHR21139:SF42">
    <property type="entry name" value="TRIOSEPHOSPHATE ISOMERASE"/>
    <property type="match status" value="1"/>
</dbReference>
<dbReference type="Proteomes" id="UP000815846">
    <property type="component" value="Unassembled WGS sequence"/>
</dbReference>
<comment type="subunit">
    <text evidence="7 8">Homodimer.</text>
</comment>
<evidence type="ECO:0000256" key="1">
    <source>
        <dbReference type="ARBA" id="ARBA00004939"/>
    </source>
</evidence>
<comment type="pathway">
    <text evidence="7 8">Carbohydrate biosynthesis; gluconeogenesis.</text>
</comment>
<proteinExistence type="inferred from homology"/>
<keyword evidence="4 7" id="KW-0963">Cytoplasm</keyword>
<dbReference type="SUPFAM" id="SSF51351">
    <property type="entry name" value="Triosephosphate isomerase (TIM)"/>
    <property type="match status" value="1"/>
</dbReference>
<evidence type="ECO:0000256" key="2">
    <source>
        <dbReference type="ARBA" id="ARBA00007422"/>
    </source>
</evidence>
<dbReference type="PROSITE" id="PS51440">
    <property type="entry name" value="TIM_2"/>
    <property type="match status" value="1"/>
</dbReference>
<feature type="binding site" evidence="7">
    <location>
        <position position="171"/>
    </location>
    <ligand>
        <name>substrate</name>
    </ligand>
</feature>
<keyword evidence="3 7" id="KW-0312">Gluconeogenesis</keyword>